<sequence length="88" mass="10427">MLGLLRLVVVGFVVLSVIYVIVSIWSRRVRRGKLEREWDEEVKRGDREDFIEDGLDDYDDSFRRKLILLVYIVPVAIVALIIYLVNYR</sequence>
<dbReference type="RefSeq" id="WP_142493462.1">
    <property type="nucleotide sequence ID" value="NZ_FXTO01000012.1"/>
</dbReference>
<evidence type="ECO:0000313" key="2">
    <source>
        <dbReference type="EMBL" id="SMO74663.1"/>
    </source>
</evidence>
<feature type="transmembrane region" description="Helical" evidence="1">
    <location>
        <begin position="6"/>
        <end position="26"/>
    </location>
</feature>
<name>A0A521DSD6_9RHOB</name>
<dbReference type="Proteomes" id="UP000316030">
    <property type="component" value="Unassembled WGS sequence"/>
</dbReference>
<evidence type="ECO:0008006" key="4">
    <source>
        <dbReference type="Google" id="ProtNLM"/>
    </source>
</evidence>
<keyword evidence="3" id="KW-1185">Reference proteome</keyword>
<evidence type="ECO:0000313" key="3">
    <source>
        <dbReference type="Proteomes" id="UP000316030"/>
    </source>
</evidence>
<proteinExistence type="predicted"/>
<evidence type="ECO:0000256" key="1">
    <source>
        <dbReference type="SAM" id="Phobius"/>
    </source>
</evidence>
<dbReference type="OrthoDB" id="7632202at2"/>
<feature type="transmembrane region" description="Helical" evidence="1">
    <location>
        <begin position="66"/>
        <end position="85"/>
    </location>
</feature>
<accession>A0A521DSD6</accession>
<dbReference type="EMBL" id="FXTO01000012">
    <property type="protein sequence ID" value="SMO74663.1"/>
    <property type="molecule type" value="Genomic_DNA"/>
</dbReference>
<organism evidence="2 3">
    <name type="scientific">Thalassovita litoralis</name>
    <dbReference type="NCBI Taxonomy" id="1010611"/>
    <lineage>
        <taxon>Bacteria</taxon>
        <taxon>Pseudomonadati</taxon>
        <taxon>Pseudomonadota</taxon>
        <taxon>Alphaproteobacteria</taxon>
        <taxon>Rhodobacterales</taxon>
        <taxon>Roseobacteraceae</taxon>
        <taxon>Thalassovita</taxon>
    </lineage>
</organism>
<protein>
    <recommendedName>
        <fullName evidence="4">Cation/multidrug efflux pump</fullName>
    </recommendedName>
</protein>
<keyword evidence="1" id="KW-0472">Membrane</keyword>
<reference evidence="2 3" key="1">
    <citation type="submission" date="2017-05" db="EMBL/GenBank/DDBJ databases">
        <authorList>
            <person name="Varghese N."/>
            <person name="Submissions S."/>
        </authorList>
    </citation>
    <scope>NUCLEOTIDE SEQUENCE [LARGE SCALE GENOMIC DNA]</scope>
    <source>
        <strain evidence="2 3">DSM 29506</strain>
    </source>
</reference>
<dbReference type="AlphaFoldDB" id="A0A521DSD6"/>
<keyword evidence="1" id="KW-1133">Transmembrane helix</keyword>
<keyword evidence="1" id="KW-0812">Transmembrane</keyword>
<gene>
    <name evidence="2" type="ORF">SAMN06265173_11272</name>
</gene>